<reference evidence="1 2" key="1">
    <citation type="journal article" date="2019" name="Sci. Rep.">
        <title>Orb-weaving spider Araneus ventricosus genome elucidates the spidroin gene catalogue.</title>
        <authorList>
            <person name="Kono N."/>
            <person name="Nakamura H."/>
            <person name="Ohtoshi R."/>
            <person name="Moran D.A.P."/>
            <person name="Shinohara A."/>
            <person name="Yoshida Y."/>
            <person name="Fujiwara M."/>
            <person name="Mori M."/>
            <person name="Tomita M."/>
            <person name="Arakawa K."/>
        </authorList>
    </citation>
    <scope>NUCLEOTIDE SEQUENCE [LARGE SCALE GENOMIC DNA]</scope>
</reference>
<dbReference type="AlphaFoldDB" id="A0A4Y2QKW1"/>
<comment type="caution">
    <text evidence="1">The sequence shown here is derived from an EMBL/GenBank/DDBJ whole genome shotgun (WGS) entry which is preliminary data.</text>
</comment>
<evidence type="ECO:0000313" key="2">
    <source>
        <dbReference type="Proteomes" id="UP000499080"/>
    </source>
</evidence>
<sequence length="163" mass="18697">MMFGFLRRHTAKVYRDYKNFSKICNLRRHCGRKKTKVNEIIVCCEESFPSQACTTLASNIRIQGASISTSVRNVQRALPQLSFKSRSLSRILLILPNTKPGVSFGHENHTNNEHLMTENGQRGLTSSFRIVLYRCKHTCVAQTQWIRPVNMEMYRLVGVSSSM</sequence>
<dbReference type="Proteomes" id="UP000499080">
    <property type="component" value="Unassembled WGS sequence"/>
</dbReference>
<organism evidence="1 2">
    <name type="scientific">Araneus ventricosus</name>
    <name type="common">Orbweaver spider</name>
    <name type="synonym">Epeira ventricosa</name>
    <dbReference type="NCBI Taxonomy" id="182803"/>
    <lineage>
        <taxon>Eukaryota</taxon>
        <taxon>Metazoa</taxon>
        <taxon>Ecdysozoa</taxon>
        <taxon>Arthropoda</taxon>
        <taxon>Chelicerata</taxon>
        <taxon>Arachnida</taxon>
        <taxon>Araneae</taxon>
        <taxon>Araneomorphae</taxon>
        <taxon>Entelegynae</taxon>
        <taxon>Araneoidea</taxon>
        <taxon>Araneidae</taxon>
        <taxon>Araneus</taxon>
    </lineage>
</organism>
<protein>
    <recommendedName>
        <fullName evidence="3">Transposase Tc1-like domain-containing protein</fullName>
    </recommendedName>
</protein>
<name>A0A4Y2QKW1_ARAVE</name>
<keyword evidence="2" id="KW-1185">Reference proteome</keyword>
<gene>
    <name evidence="1" type="ORF">AVEN_251149_1</name>
</gene>
<dbReference type="EMBL" id="BGPR01014145">
    <property type="protein sequence ID" value="GBN63928.1"/>
    <property type="molecule type" value="Genomic_DNA"/>
</dbReference>
<evidence type="ECO:0000313" key="1">
    <source>
        <dbReference type="EMBL" id="GBN63928.1"/>
    </source>
</evidence>
<proteinExistence type="predicted"/>
<evidence type="ECO:0008006" key="3">
    <source>
        <dbReference type="Google" id="ProtNLM"/>
    </source>
</evidence>
<accession>A0A4Y2QKW1</accession>